<feature type="transmembrane region" description="Helical" evidence="13">
    <location>
        <begin position="7"/>
        <end position="25"/>
    </location>
</feature>
<keyword evidence="8 13" id="KW-0812">Transmembrane</keyword>
<dbReference type="InterPro" id="IPR000223">
    <property type="entry name" value="Pept_S26A_signal_pept_1"/>
</dbReference>
<dbReference type="EMBL" id="PDKU01000001">
    <property type="protein sequence ID" value="PPI86667.1"/>
    <property type="molecule type" value="Genomic_DNA"/>
</dbReference>
<sequence>MINNFSVILLILTLFTGIFWVINYFQWIPKNDVIDQKSFINLHNITGYIGSIFPTIMIVFIFRSFLYEPFHIPSGSMMPTLLTGDFILVKKFAYGIKNPINQTTLIKYEKPKRGDIAVFKYPDNPSINYIKRIVGIPGDNITYNINSKTLKIKPECNDKKNCNDLLQITYTNIEPSNFVQMLNGNINVFQEIPKDTKDTNKDKDNGFRLNMRQETIGTISHDILLTNEKPSQVDLYYQQNNQSKSSWVVPEGQYFVMGDNRDNSSDSRYWGFVPEDNFIGKAVFVWMSFEKQEGMWPTGIRFHRIGTIK</sequence>
<feature type="active site" evidence="12">
    <location>
        <position position="131"/>
    </location>
</feature>
<evidence type="ECO:0000256" key="11">
    <source>
        <dbReference type="ARBA" id="ARBA00023136"/>
    </source>
</evidence>
<comment type="caution">
    <text evidence="16">The sequence shown here is derived from an EMBL/GenBank/DDBJ whole genome shotgun (WGS) entry which is preliminary data.</text>
</comment>
<dbReference type="Gene3D" id="2.10.109.10">
    <property type="entry name" value="Umud Fragment, subunit A"/>
    <property type="match status" value="1"/>
</dbReference>
<dbReference type="InterPro" id="IPR019757">
    <property type="entry name" value="Pept_S26A_signal_pept_1_Lys-AS"/>
</dbReference>
<evidence type="ECO:0000256" key="14">
    <source>
        <dbReference type="RuleBase" id="RU362042"/>
    </source>
</evidence>
<dbReference type="SUPFAM" id="SSF51306">
    <property type="entry name" value="LexA/Signal peptidase"/>
    <property type="match status" value="1"/>
</dbReference>
<dbReference type="NCBIfam" id="NF008114">
    <property type="entry name" value="PRK10861.1"/>
    <property type="match status" value="1"/>
</dbReference>
<dbReference type="Pfam" id="PF10502">
    <property type="entry name" value="Peptidase_S26"/>
    <property type="match status" value="1"/>
</dbReference>
<dbReference type="InterPro" id="IPR036286">
    <property type="entry name" value="LexA/Signal_pep-like_sf"/>
</dbReference>
<evidence type="ECO:0000259" key="15">
    <source>
        <dbReference type="Pfam" id="PF10502"/>
    </source>
</evidence>
<dbReference type="InterPro" id="IPR019766">
    <property type="entry name" value="Sign_pep_all-beta_subdom"/>
</dbReference>
<dbReference type="CDD" id="cd06530">
    <property type="entry name" value="S26_SPase_I"/>
    <property type="match status" value="1"/>
</dbReference>
<proteinExistence type="inferred from homology"/>
<evidence type="ECO:0000256" key="6">
    <source>
        <dbReference type="ARBA" id="ARBA00022475"/>
    </source>
</evidence>
<dbReference type="GO" id="GO:0009003">
    <property type="term" value="F:signal peptidase activity"/>
    <property type="evidence" value="ECO:0007669"/>
    <property type="project" value="UniProtKB-EC"/>
</dbReference>
<evidence type="ECO:0000313" key="17">
    <source>
        <dbReference type="Proteomes" id="UP000296144"/>
    </source>
</evidence>
<evidence type="ECO:0000256" key="2">
    <source>
        <dbReference type="ARBA" id="ARBA00004651"/>
    </source>
</evidence>
<keyword evidence="6" id="KW-1003">Cell membrane</keyword>
<keyword evidence="9 13" id="KW-0378">Hydrolase</keyword>
<evidence type="ECO:0000256" key="5">
    <source>
        <dbReference type="ARBA" id="ARBA00019232"/>
    </source>
</evidence>
<evidence type="ECO:0000313" key="16">
    <source>
        <dbReference type="EMBL" id="PPI86667.1"/>
    </source>
</evidence>
<evidence type="ECO:0000256" key="7">
    <source>
        <dbReference type="ARBA" id="ARBA00022670"/>
    </source>
</evidence>
<dbReference type="PRINTS" id="PR00727">
    <property type="entry name" value="LEADERPTASE"/>
</dbReference>
<dbReference type="InterPro" id="IPR019758">
    <property type="entry name" value="Pept_S26A_signal_pept_1_CS"/>
</dbReference>
<dbReference type="InterPro" id="IPR019756">
    <property type="entry name" value="Pept_S26A_signal_pept_1_Ser-AS"/>
</dbReference>
<protein>
    <recommendedName>
        <fullName evidence="5 13">Signal peptidase I</fullName>
        <ecNumber evidence="4 13">3.4.21.89</ecNumber>
    </recommendedName>
</protein>
<organism evidence="16 17">
    <name type="scientific">Candidatus Pantoea edessiphila</name>
    <dbReference type="NCBI Taxonomy" id="2044610"/>
    <lineage>
        <taxon>Bacteria</taxon>
        <taxon>Pseudomonadati</taxon>
        <taxon>Pseudomonadota</taxon>
        <taxon>Gammaproteobacteria</taxon>
        <taxon>Enterobacterales</taxon>
        <taxon>Erwiniaceae</taxon>
        <taxon>Pantoea</taxon>
    </lineage>
</organism>
<comment type="subcellular location">
    <subcellularLocation>
        <location evidence="2">Cell membrane</location>
        <topology evidence="2">Multi-pass membrane protein</topology>
    </subcellularLocation>
    <subcellularLocation>
        <location evidence="14">Membrane</location>
        <topology evidence="14">Multi-pass membrane protein</topology>
    </subcellularLocation>
</comment>
<dbReference type="OrthoDB" id="9815782at2"/>
<keyword evidence="17" id="KW-1185">Reference proteome</keyword>
<feature type="domain" description="Peptidase S26" evidence="15">
    <location>
        <begin position="47"/>
        <end position="287"/>
    </location>
</feature>
<evidence type="ECO:0000256" key="10">
    <source>
        <dbReference type="ARBA" id="ARBA00022989"/>
    </source>
</evidence>
<feature type="active site" evidence="12">
    <location>
        <position position="76"/>
    </location>
</feature>
<dbReference type="GO" id="GO:0004252">
    <property type="term" value="F:serine-type endopeptidase activity"/>
    <property type="evidence" value="ECO:0007669"/>
    <property type="project" value="InterPro"/>
</dbReference>
<keyword evidence="7 13" id="KW-0645">Protease</keyword>
<keyword evidence="11 13" id="KW-0472">Membrane</keyword>
<evidence type="ECO:0000256" key="3">
    <source>
        <dbReference type="ARBA" id="ARBA00009370"/>
    </source>
</evidence>
<gene>
    <name evidence="16" type="ORF">CRV10_00160</name>
</gene>
<dbReference type="PROSITE" id="PS00761">
    <property type="entry name" value="SPASE_I_3"/>
    <property type="match status" value="1"/>
</dbReference>
<dbReference type="PANTHER" id="PTHR43390:SF1">
    <property type="entry name" value="CHLOROPLAST PROCESSING PEPTIDASE"/>
    <property type="match status" value="1"/>
</dbReference>
<dbReference type="RefSeq" id="WP_136129829.1">
    <property type="nucleotide sequence ID" value="NZ_PDKU01000001.1"/>
</dbReference>
<evidence type="ECO:0000256" key="9">
    <source>
        <dbReference type="ARBA" id="ARBA00022801"/>
    </source>
</evidence>
<evidence type="ECO:0000256" key="12">
    <source>
        <dbReference type="PIRSR" id="PIRSR600223-1"/>
    </source>
</evidence>
<comment type="catalytic activity">
    <reaction evidence="1 13">
        <text>Cleavage of hydrophobic, N-terminal signal or leader sequences from secreted and periplasmic proteins.</text>
        <dbReference type="EC" id="3.4.21.89"/>
    </reaction>
</comment>
<evidence type="ECO:0000256" key="1">
    <source>
        <dbReference type="ARBA" id="ARBA00000677"/>
    </source>
</evidence>
<keyword evidence="10 13" id="KW-1133">Transmembrane helix</keyword>
<dbReference type="Gene3D" id="2.170.230.10">
    <property type="match status" value="1"/>
</dbReference>
<evidence type="ECO:0000256" key="4">
    <source>
        <dbReference type="ARBA" id="ARBA00013208"/>
    </source>
</evidence>
<dbReference type="PROSITE" id="PS00501">
    <property type="entry name" value="SPASE_I_1"/>
    <property type="match status" value="1"/>
</dbReference>
<dbReference type="PROSITE" id="PS00760">
    <property type="entry name" value="SPASE_I_2"/>
    <property type="match status" value="1"/>
</dbReference>
<accession>A0A2P5SWF0</accession>
<dbReference type="NCBIfam" id="TIGR02227">
    <property type="entry name" value="sigpep_I_bact"/>
    <property type="match status" value="2"/>
</dbReference>
<dbReference type="PANTHER" id="PTHR43390">
    <property type="entry name" value="SIGNAL PEPTIDASE I"/>
    <property type="match status" value="1"/>
</dbReference>
<dbReference type="GO" id="GO:0006465">
    <property type="term" value="P:signal peptide processing"/>
    <property type="evidence" value="ECO:0007669"/>
    <property type="project" value="InterPro"/>
</dbReference>
<dbReference type="AlphaFoldDB" id="A0A2P5SWF0"/>
<feature type="transmembrane region" description="Helical" evidence="13">
    <location>
        <begin position="45"/>
        <end position="66"/>
    </location>
</feature>
<evidence type="ECO:0000256" key="13">
    <source>
        <dbReference type="RuleBase" id="RU003993"/>
    </source>
</evidence>
<dbReference type="GO" id="GO:0005886">
    <property type="term" value="C:plasma membrane"/>
    <property type="evidence" value="ECO:0007669"/>
    <property type="project" value="UniProtKB-SubCell"/>
</dbReference>
<name>A0A2P5SWF0_9GAMM</name>
<comment type="similarity">
    <text evidence="3 14">Belongs to the peptidase S26 family.</text>
</comment>
<dbReference type="InterPro" id="IPR019533">
    <property type="entry name" value="Peptidase_S26"/>
</dbReference>
<reference evidence="16 17" key="1">
    <citation type="journal article" date="2018" name="Genome Biol. Evol.">
        <title>Cladogenesis and Genomic Streamlining in Extracellular Endosymbionts of Tropical Stink Bugs.</title>
        <authorList>
            <person name="Otero-Bravo A."/>
            <person name="Goffredi S."/>
            <person name="Sabree Z.L."/>
        </authorList>
    </citation>
    <scope>NUCLEOTIDE SEQUENCE [LARGE SCALE GENOMIC DNA]</scope>
    <source>
        <strain evidence="16 17">SoEL</strain>
    </source>
</reference>
<dbReference type="Proteomes" id="UP000296144">
    <property type="component" value="Unassembled WGS sequence"/>
</dbReference>
<dbReference type="EC" id="3.4.21.89" evidence="4 13"/>
<evidence type="ECO:0000256" key="8">
    <source>
        <dbReference type="ARBA" id="ARBA00022692"/>
    </source>
</evidence>